<dbReference type="Pfam" id="PF03401">
    <property type="entry name" value="TctC"/>
    <property type="match status" value="1"/>
</dbReference>
<proteinExistence type="inferred from homology"/>
<comment type="caution">
    <text evidence="2">The sequence shown here is derived from an EMBL/GenBank/DDBJ whole genome shotgun (WGS) entry which is preliminary data.</text>
</comment>
<evidence type="ECO:0000313" key="3">
    <source>
        <dbReference type="Proteomes" id="UP001243009"/>
    </source>
</evidence>
<dbReference type="InterPro" id="IPR042100">
    <property type="entry name" value="Bug_dom1"/>
</dbReference>
<dbReference type="EMBL" id="JAUTWS010000242">
    <property type="protein sequence ID" value="MDO9714399.1"/>
    <property type="molecule type" value="Genomic_DNA"/>
</dbReference>
<name>A0ABT9EDV0_9PROT</name>
<accession>A0ABT9EDV0</accession>
<dbReference type="Proteomes" id="UP001243009">
    <property type="component" value="Unassembled WGS sequence"/>
</dbReference>
<dbReference type="RefSeq" id="WP_305109233.1">
    <property type="nucleotide sequence ID" value="NZ_JAUTWS010000242.1"/>
</dbReference>
<protein>
    <submittedName>
        <fullName evidence="2">Tripartite tricarboxylate transporter substrate-binding protein</fullName>
    </submittedName>
</protein>
<gene>
    <name evidence="2" type="ORF">Q7A36_39315</name>
</gene>
<comment type="similarity">
    <text evidence="1">Belongs to the UPF0065 (bug) family.</text>
</comment>
<organism evidence="2 3">
    <name type="scientific">Paracraurococcus lichenis</name>
    <dbReference type="NCBI Taxonomy" id="3064888"/>
    <lineage>
        <taxon>Bacteria</taxon>
        <taxon>Pseudomonadati</taxon>
        <taxon>Pseudomonadota</taxon>
        <taxon>Alphaproteobacteria</taxon>
        <taxon>Acetobacterales</taxon>
        <taxon>Roseomonadaceae</taxon>
        <taxon>Paracraurococcus</taxon>
    </lineage>
</organism>
<dbReference type="Gene3D" id="3.40.190.10">
    <property type="entry name" value="Periplasmic binding protein-like II"/>
    <property type="match status" value="1"/>
</dbReference>
<reference evidence="2 3" key="1">
    <citation type="submission" date="2023-08" db="EMBL/GenBank/DDBJ databases">
        <title>The draft genome sequence of Paracraurococcus sp. LOR1-02.</title>
        <authorList>
            <person name="Kingkaew E."/>
            <person name="Tanasupawat S."/>
        </authorList>
    </citation>
    <scope>NUCLEOTIDE SEQUENCE [LARGE SCALE GENOMIC DNA]</scope>
    <source>
        <strain evidence="2 3">LOR1-02</strain>
    </source>
</reference>
<dbReference type="Gene3D" id="3.40.190.150">
    <property type="entry name" value="Bordetella uptake gene, domain 1"/>
    <property type="match status" value="1"/>
</dbReference>
<dbReference type="PANTHER" id="PTHR42928:SF5">
    <property type="entry name" value="BLR1237 PROTEIN"/>
    <property type="match status" value="1"/>
</dbReference>
<evidence type="ECO:0000313" key="2">
    <source>
        <dbReference type="EMBL" id="MDO9714399.1"/>
    </source>
</evidence>
<keyword evidence="3" id="KW-1185">Reference proteome</keyword>
<evidence type="ECO:0000256" key="1">
    <source>
        <dbReference type="ARBA" id="ARBA00006987"/>
    </source>
</evidence>
<dbReference type="InterPro" id="IPR005064">
    <property type="entry name" value="BUG"/>
</dbReference>
<sequence length="190" mass="20198">MRHGAAMTLDLKVESAFGFDMPAERLPLAKPRSGEAGRTAAAIKDADRRTIMRDATTLRAVVNGETAGTFEVGVIVRSQVTAGALRALAVTTRLRDPGLPEVPTTAELGFPAILAGSWSALFTPASTPAPFIRLLNQRLTAVIRSTEFCSRLEALGAQAQAASPEDLAAWVAEERGRWTGLARQFAAVLN</sequence>
<dbReference type="PANTHER" id="PTHR42928">
    <property type="entry name" value="TRICARBOXYLATE-BINDING PROTEIN"/>
    <property type="match status" value="1"/>
</dbReference>